<comment type="caution">
    <text evidence="2">The sequence shown here is derived from an EMBL/GenBank/DDBJ whole genome shotgun (WGS) entry which is preliminary data.</text>
</comment>
<name>A0A1F7KEN2_9BACT</name>
<evidence type="ECO:0000313" key="3">
    <source>
        <dbReference type="Proteomes" id="UP000178450"/>
    </source>
</evidence>
<organism evidence="2 3">
    <name type="scientific">Candidatus Roizmanbacteria bacterium RIFOXYA1_FULL_41_12</name>
    <dbReference type="NCBI Taxonomy" id="1802082"/>
    <lineage>
        <taxon>Bacteria</taxon>
        <taxon>Candidatus Roizmaniibacteriota</taxon>
    </lineage>
</organism>
<gene>
    <name evidence="2" type="ORF">A2209_01990</name>
</gene>
<accession>A0A1F7KEN2</accession>
<keyword evidence="1" id="KW-1133">Transmembrane helix</keyword>
<dbReference type="EMBL" id="MGBG01000008">
    <property type="protein sequence ID" value="OGK66300.1"/>
    <property type="molecule type" value="Genomic_DNA"/>
</dbReference>
<proteinExistence type="predicted"/>
<evidence type="ECO:0000256" key="1">
    <source>
        <dbReference type="SAM" id="Phobius"/>
    </source>
</evidence>
<reference evidence="2 3" key="1">
    <citation type="journal article" date="2016" name="Nat. Commun.">
        <title>Thousands of microbial genomes shed light on interconnected biogeochemical processes in an aquifer system.</title>
        <authorList>
            <person name="Anantharaman K."/>
            <person name="Brown C.T."/>
            <person name="Hug L.A."/>
            <person name="Sharon I."/>
            <person name="Castelle C.J."/>
            <person name="Probst A.J."/>
            <person name="Thomas B.C."/>
            <person name="Singh A."/>
            <person name="Wilkins M.J."/>
            <person name="Karaoz U."/>
            <person name="Brodie E.L."/>
            <person name="Williams K.H."/>
            <person name="Hubbard S.S."/>
            <person name="Banfield J.F."/>
        </authorList>
    </citation>
    <scope>NUCLEOTIDE SEQUENCE [LARGE SCALE GENOMIC DNA]</scope>
</reference>
<evidence type="ECO:0000313" key="2">
    <source>
        <dbReference type="EMBL" id="OGK66300.1"/>
    </source>
</evidence>
<sequence>MYKINLIRGWKKSEIYRSYRSRWLIIMVSVTVFLLLFYLGLFIRFVLFQKELTTLSNKQYVTETGHEYTTEELTKALYGLKKLDQIKIVYSAYPEYYLYHQFLLNHIYQFDSFIVDNYKLDREHEVEVTLSTSKLDDIYKLINLLESPKVIKYFSLLEIRAINSVIDKKTELVTYKIDFILKFNELLFNEQAKI</sequence>
<feature type="transmembrane region" description="Helical" evidence="1">
    <location>
        <begin position="21"/>
        <end position="47"/>
    </location>
</feature>
<protein>
    <submittedName>
        <fullName evidence="2">Uncharacterized protein</fullName>
    </submittedName>
</protein>
<keyword evidence="1" id="KW-0812">Transmembrane</keyword>
<dbReference type="AlphaFoldDB" id="A0A1F7KEN2"/>
<keyword evidence="1" id="KW-0472">Membrane</keyword>
<dbReference type="Proteomes" id="UP000178450">
    <property type="component" value="Unassembled WGS sequence"/>
</dbReference>